<accession>A0A0E9WQ24</accession>
<organism evidence="1">
    <name type="scientific">Anguilla anguilla</name>
    <name type="common">European freshwater eel</name>
    <name type="synonym">Muraena anguilla</name>
    <dbReference type="NCBI Taxonomy" id="7936"/>
    <lineage>
        <taxon>Eukaryota</taxon>
        <taxon>Metazoa</taxon>
        <taxon>Chordata</taxon>
        <taxon>Craniata</taxon>
        <taxon>Vertebrata</taxon>
        <taxon>Euteleostomi</taxon>
        <taxon>Actinopterygii</taxon>
        <taxon>Neopterygii</taxon>
        <taxon>Teleostei</taxon>
        <taxon>Anguilliformes</taxon>
        <taxon>Anguillidae</taxon>
        <taxon>Anguilla</taxon>
    </lineage>
</organism>
<sequence>MCRLSGELNGTSTRFILQCPQTRVKPVCLCMNTCEHTPQSCDWENGFSYTSLLSLRVRSNSFNINHFEKINFNSQIE</sequence>
<reference evidence="1" key="1">
    <citation type="submission" date="2014-11" db="EMBL/GenBank/DDBJ databases">
        <authorList>
            <person name="Amaro Gonzalez C."/>
        </authorList>
    </citation>
    <scope>NUCLEOTIDE SEQUENCE</scope>
</reference>
<protein>
    <submittedName>
        <fullName evidence="1">Uncharacterized protein</fullName>
    </submittedName>
</protein>
<dbReference type="EMBL" id="GBXM01016211">
    <property type="protein sequence ID" value="JAH92366.1"/>
    <property type="molecule type" value="Transcribed_RNA"/>
</dbReference>
<proteinExistence type="predicted"/>
<evidence type="ECO:0000313" key="1">
    <source>
        <dbReference type="EMBL" id="JAH92366.1"/>
    </source>
</evidence>
<dbReference type="AlphaFoldDB" id="A0A0E9WQ24"/>
<name>A0A0E9WQ24_ANGAN</name>
<reference evidence="1" key="2">
    <citation type="journal article" date="2015" name="Fish Shellfish Immunol.">
        <title>Early steps in the European eel (Anguilla anguilla)-Vibrio vulnificus interaction in the gills: Role of the RtxA13 toxin.</title>
        <authorList>
            <person name="Callol A."/>
            <person name="Pajuelo D."/>
            <person name="Ebbesson L."/>
            <person name="Teles M."/>
            <person name="MacKenzie S."/>
            <person name="Amaro C."/>
        </authorList>
    </citation>
    <scope>NUCLEOTIDE SEQUENCE</scope>
</reference>